<evidence type="ECO:0000313" key="3">
    <source>
        <dbReference type="Proteomes" id="UP001549921"/>
    </source>
</evidence>
<dbReference type="InterPro" id="IPR040676">
    <property type="entry name" value="DUF5641"/>
</dbReference>
<organism evidence="2 3">
    <name type="scientific">Loxostege sticticalis</name>
    <name type="common">Beet webworm moth</name>
    <dbReference type="NCBI Taxonomy" id="481309"/>
    <lineage>
        <taxon>Eukaryota</taxon>
        <taxon>Metazoa</taxon>
        <taxon>Ecdysozoa</taxon>
        <taxon>Arthropoda</taxon>
        <taxon>Hexapoda</taxon>
        <taxon>Insecta</taxon>
        <taxon>Pterygota</taxon>
        <taxon>Neoptera</taxon>
        <taxon>Endopterygota</taxon>
        <taxon>Lepidoptera</taxon>
        <taxon>Glossata</taxon>
        <taxon>Ditrysia</taxon>
        <taxon>Pyraloidea</taxon>
        <taxon>Crambidae</taxon>
        <taxon>Pyraustinae</taxon>
        <taxon>Loxostege</taxon>
    </lineage>
</organism>
<dbReference type="GO" id="GO:0071897">
    <property type="term" value="P:DNA biosynthetic process"/>
    <property type="evidence" value="ECO:0007669"/>
    <property type="project" value="UniProtKB-ARBA"/>
</dbReference>
<reference evidence="2 3" key="1">
    <citation type="submission" date="2024-06" db="EMBL/GenBank/DDBJ databases">
        <title>A chromosome-level genome assembly of beet webworm, Loxostege sticticalis.</title>
        <authorList>
            <person name="Zhang Y."/>
        </authorList>
    </citation>
    <scope>NUCLEOTIDE SEQUENCE [LARGE SCALE GENOMIC DNA]</scope>
    <source>
        <strain evidence="2">AQ028</strain>
        <tissue evidence="2">Male pupae</tissue>
    </source>
</reference>
<dbReference type="InterPro" id="IPR036397">
    <property type="entry name" value="RNaseH_sf"/>
</dbReference>
<dbReference type="Gene3D" id="3.30.420.10">
    <property type="entry name" value="Ribonuclease H-like superfamily/Ribonuclease H"/>
    <property type="match status" value="1"/>
</dbReference>
<evidence type="ECO:0000313" key="2">
    <source>
        <dbReference type="EMBL" id="KAL0810961.1"/>
    </source>
</evidence>
<dbReference type="Pfam" id="PF05380">
    <property type="entry name" value="Peptidase_A17"/>
    <property type="match status" value="1"/>
</dbReference>
<comment type="caution">
    <text evidence="2">The sequence shown here is derived from an EMBL/GenBank/DDBJ whole genome shotgun (WGS) entry which is preliminary data.</text>
</comment>
<evidence type="ECO:0000259" key="1">
    <source>
        <dbReference type="PROSITE" id="PS50994"/>
    </source>
</evidence>
<accession>A0ABD0SE14</accession>
<dbReference type="Proteomes" id="UP001549921">
    <property type="component" value="Unassembled WGS sequence"/>
</dbReference>
<dbReference type="PANTHER" id="PTHR47331">
    <property type="entry name" value="PHD-TYPE DOMAIN-CONTAINING PROTEIN"/>
    <property type="match status" value="1"/>
</dbReference>
<protein>
    <recommendedName>
        <fullName evidence="1">Integrase catalytic domain-containing protein</fullName>
    </recommendedName>
</protein>
<dbReference type="PANTHER" id="PTHR47331:SF4">
    <property type="entry name" value="PEPTIDASE S1 DOMAIN-CONTAINING PROTEIN"/>
    <property type="match status" value="1"/>
</dbReference>
<dbReference type="GO" id="GO:0042575">
    <property type="term" value="C:DNA polymerase complex"/>
    <property type="evidence" value="ECO:0007669"/>
    <property type="project" value="UniProtKB-ARBA"/>
</dbReference>
<name>A0ABD0SE14_LOXSC</name>
<dbReference type="InterPro" id="IPR012337">
    <property type="entry name" value="RNaseH-like_sf"/>
</dbReference>
<feature type="domain" description="Integrase catalytic" evidence="1">
    <location>
        <begin position="758"/>
        <end position="949"/>
    </location>
</feature>
<proteinExistence type="predicted"/>
<gene>
    <name evidence="2" type="ORF">ABMA28_010255</name>
</gene>
<dbReference type="PROSITE" id="PS50994">
    <property type="entry name" value="INTEGRASE"/>
    <property type="match status" value="1"/>
</dbReference>
<dbReference type="InterPro" id="IPR041588">
    <property type="entry name" value="Integrase_H2C2"/>
</dbReference>
<dbReference type="InterPro" id="IPR001584">
    <property type="entry name" value="Integrase_cat-core"/>
</dbReference>
<dbReference type="InterPro" id="IPR043502">
    <property type="entry name" value="DNA/RNA_pol_sf"/>
</dbReference>
<dbReference type="Pfam" id="PF17921">
    <property type="entry name" value="Integrase_H2C2"/>
    <property type="match status" value="1"/>
</dbReference>
<dbReference type="EMBL" id="JBEDNZ010000025">
    <property type="protein sequence ID" value="KAL0810961.1"/>
    <property type="molecule type" value="Genomic_DNA"/>
</dbReference>
<sequence length="1067" mass="122023">MSPQKRHDFTIDKKLCRICLTPHDKQCRYNFKCNVCNQDHNTLIHIDKGSTSNQVFHAVKPSEHNVLLPTAKVLITDVHNNKYIVRALLDSGSQTSFCTTSLASKLGIQTFELHKNIITLGENAKKVSKGINLHLHSLTENFDVDVTCSIVDKITISLPQSSFDISKFTIPSFDQNKPLQCLQLQTITYGLTSSAFLATRCLVELANRYKDQYKLASEAILTSSYVDDVLCGSSSYQGAIDLKQELFDLLKLGGFDPHKWCSNDMSILQDIPKEKYGFQQKDLDQDLTVKTLGLIFDIKNDVFEFSGKVVCAPKVPTKRTVLSSVSKFFDPMGYVGPVVVKAKMILQLLWKNNLEWDAPLPSDLQSIWEEFHDSISNMSKLVISRDLHLYAAEEVELLGFCDASSEAYGCCLYLKVRTIDNYFHINLLCAKSRIVGLDSKLTIPKLELNGALLLSKLASKVLSVLSNVTRIFLFCDSKISLGWINTVEEKLPPYMANRVKEINKLTKGMTWKFIPGLLNPADILSRGGDPKDIENNILWWHGPDYLKDSCYNFQSLDIEYPYLTFEQLSHISNIPFDDCMMPFFTKFSSITKMQRVMSYVLRFINKCRKLPVNNDLITVSELQNSLNIIIRYVQHHYFHKEIECIKKGVDYKTNHSCYLKMLHPFIDDKGLLRVGGRLQNSNLPFTKKFPIILPKKCHVTRLIIRNEHLILLHGGLKIVSSSLSQRFYILNSMREIKSVIHKCITCTRYKAESAKQLMGSLPKERVLQARVFEKVGIDYCGPFEIKQSTIRRSIISKAIHLEVVSDMTSDSFISALKRFISRRGLPSDIFCDNAQTFKGADKQIKELYRLLKSDIFQRTITEYTSKRGIQFHYIPAYSAHQGGLWEASVKSFKFHFKRILEARTLTFEQLVTLAIEIEAILNSRPLCPMSNDLTDFSILTPGHFLIGCPLISLPQPSLVNVPNNRLKLWRSIEQFRQHFWRAWSKDYLVSLNKRTKWQNNQPNIKLGSIVLLKDNIVHPQFWPLGRVVRLFPGKDSKVRVIEVMTPDKKIHARAFTKIVVLPTDAID</sequence>
<dbReference type="InterPro" id="IPR008042">
    <property type="entry name" value="Retrotrans_Pao"/>
</dbReference>
<dbReference type="Pfam" id="PF18701">
    <property type="entry name" value="DUF5641"/>
    <property type="match status" value="1"/>
</dbReference>
<dbReference type="CDD" id="cd00303">
    <property type="entry name" value="retropepsin_like"/>
    <property type="match status" value="1"/>
</dbReference>
<dbReference type="Gene3D" id="2.40.70.10">
    <property type="entry name" value="Acid Proteases"/>
    <property type="match status" value="1"/>
</dbReference>
<dbReference type="AlphaFoldDB" id="A0ABD0SE14"/>
<dbReference type="InterPro" id="IPR021109">
    <property type="entry name" value="Peptidase_aspartic_dom_sf"/>
</dbReference>
<dbReference type="SUPFAM" id="SSF56672">
    <property type="entry name" value="DNA/RNA polymerases"/>
    <property type="match status" value="1"/>
</dbReference>
<dbReference type="SUPFAM" id="SSF53098">
    <property type="entry name" value="Ribonuclease H-like"/>
    <property type="match status" value="1"/>
</dbReference>